<dbReference type="GO" id="GO:0003700">
    <property type="term" value="F:DNA-binding transcription factor activity"/>
    <property type="evidence" value="ECO:0007669"/>
    <property type="project" value="InterPro"/>
</dbReference>
<accession>A0A7S7NPA4</accession>
<dbReference type="InterPro" id="IPR020449">
    <property type="entry name" value="Tscrpt_reg_AraC-type_HTH"/>
</dbReference>
<keyword evidence="2" id="KW-0238">DNA-binding</keyword>
<dbReference type="AlphaFoldDB" id="A0A7S7NPA4"/>
<evidence type="ECO:0000259" key="4">
    <source>
        <dbReference type="PROSITE" id="PS01124"/>
    </source>
</evidence>
<dbReference type="SUPFAM" id="SSF109854">
    <property type="entry name" value="DinB/YfiT-like putative metalloenzymes"/>
    <property type="match status" value="1"/>
</dbReference>
<dbReference type="Gene3D" id="1.20.120.450">
    <property type="entry name" value="dinb family like domain"/>
    <property type="match status" value="1"/>
</dbReference>
<dbReference type="InterPro" id="IPR009057">
    <property type="entry name" value="Homeodomain-like_sf"/>
</dbReference>
<reference evidence="5 6" key="1">
    <citation type="submission" date="2020-10" db="EMBL/GenBank/DDBJ databases">
        <title>Complete genome sequence of Paludibaculum fermentans P105T, a facultatively anaerobic acidobacterium capable of dissimilatory Fe(III) reduction.</title>
        <authorList>
            <person name="Dedysh S.N."/>
            <person name="Beletsky A.V."/>
            <person name="Kulichevskaya I.S."/>
            <person name="Mardanov A.V."/>
            <person name="Ravin N.V."/>
        </authorList>
    </citation>
    <scope>NUCLEOTIDE SEQUENCE [LARGE SCALE GENOMIC DNA]</scope>
    <source>
        <strain evidence="5 6">P105</strain>
    </source>
</reference>
<dbReference type="RefSeq" id="WP_194448966.1">
    <property type="nucleotide sequence ID" value="NZ_CP063849.1"/>
</dbReference>
<dbReference type="SMART" id="SM00342">
    <property type="entry name" value="HTH_ARAC"/>
    <property type="match status" value="1"/>
</dbReference>
<organism evidence="5 6">
    <name type="scientific">Paludibaculum fermentans</name>
    <dbReference type="NCBI Taxonomy" id="1473598"/>
    <lineage>
        <taxon>Bacteria</taxon>
        <taxon>Pseudomonadati</taxon>
        <taxon>Acidobacteriota</taxon>
        <taxon>Terriglobia</taxon>
        <taxon>Bryobacterales</taxon>
        <taxon>Bryobacteraceae</taxon>
        <taxon>Paludibaculum</taxon>
    </lineage>
</organism>
<keyword evidence="1" id="KW-0805">Transcription regulation</keyword>
<gene>
    <name evidence="5" type="ORF">IRI77_31785</name>
</gene>
<dbReference type="Pfam" id="PF12867">
    <property type="entry name" value="DinB_2"/>
    <property type="match status" value="1"/>
</dbReference>
<protein>
    <submittedName>
        <fullName evidence="5">Helix-turn-helix domain-containing protein</fullName>
    </submittedName>
</protein>
<dbReference type="PROSITE" id="PS01124">
    <property type="entry name" value="HTH_ARAC_FAMILY_2"/>
    <property type="match status" value="1"/>
</dbReference>
<dbReference type="Proteomes" id="UP000593892">
    <property type="component" value="Chromosome"/>
</dbReference>
<evidence type="ECO:0000256" key="2">
    <source>
        <dbReference type="ARBA" id="ARBA00023125"/>
    </source>
</evidence>
<sequence>MAERDKREAERLSAVVLESLDEESVRGQLPRRALRSRTQFYRLFRALIEETPEAMRRRLLLERAAWQLSRTTLSVTEIALEAGYGSLEAFTRAFRKAFRISPSLYRRMGAQPIHLPAPNGFHFWAPGSKSEGALAMDLFDRFSGTDTWHTKRLLEAAATLTDAQLDKRLGHPAKLLPWEKEPESLRAVLERLVYTKEVWAAALLGGEFPEEKKSAEDLTPAALLARFEKADGNFLRALAEVRSRGGWDDTFIDALCEPAETFTFGGMFAHVITFNTYRRLSALGILRDLGVKVEGFGCPTEYEMAVAPWRPVEVAR</sequence>
<dbReference type="PANTHER" id="PTHR47504:SF5">
    <property type="entry name" value="RIGHT ORIGIN-BINDING PROTEIN"/>
    <property type="match status" value="1"/>
</dbReference>
<dbReference type="SUPFAM" id="SSF46689">
    <property type="entry name" value="Homeodomain-like"/>
    <property type="match status" value="1"/>
</dbReference>
<name>A0A7S7NPA4_PALFE</name>
<dbReference type="PRINTS" id="PR00032">
    <property type="entry name" value="HTHARAC"/>
</dbReference>
<dbReference type="InterPro" id="IPR050959">
    <property type="entry name" value="MarA-like"/>
</dbReference>
<dbReference type="GO" id="GO:0043565">
    <property type="term" value="F:sequence-specific DNA binding"/>
    <property type="evidence" value="ECO:0007669"/>
    <property type="project" value="InterPro"/>
</dbReference>
<keyword evidence="6" id="KW-1185">Reference proteome</keyword>
<evidence type="ECO:0000313" key="5">
    <source>
        <dbReference type="EMBL" id="QOY87297.1"/>
    </source>
</evidence>
<evidence type="ECO:0000256" key="1">
    <source>
        <dbReference type="ARBA" id="ARBA00023015"/>
    </source>
</evidence>
<dbReference type="EMBL" id="CP063849">
    <property type="protein sequence ID" value="QOY87297.1"/>
    <property type="molecule type" value="Genomic_DNA"/>
</dbReference>
<proteinExistence type="predicted"/>
<feature type="domain" description="HTH araC/xylS-type" evidence="4">
    <location>
        <begin position="10"/>
        <end position="108"/>
    </location>
</feature>
<dbReference type="PANTHER" id="PTHR47504">
    <property type="entry name" value="RIGHT ORIGIN-BINDING PROTEIN"/>
    <property type="match status" value="1"/>
</dbReference>
<evidence type="ECO:0000256" key="3">
    <source>
        <dbReference type="ARBA" id="ARBA00023163"/>
    </source>
</evidence>
<dbReference type="InterPro" id="IPR034660">
    <property type="entry name" value="DinB/YfiT-like"/>
</dbReference>
<evidence type="ECO:0000313" key="6">
    <source>
        <dbReference type="Proteomes" id="UP000593892"/>
    </source>
</evidence>
<dbReference type="Gene3D" id="1.10.10.60">
    <property type="entry name" value="Homeodomain-like"/>
    <property type="match status" value="1"/>
</dbReference>
<dbReference type="InterPro" id="IPR024775">
    <property type="entry name" value="DinB-like"/>
</dbReference>
<dbReference type="KEGG" id="pfer:IRI77_31785"/>
<dbReference type="InterPro" id="IPR018060">
    <property type="entry name" value="HTH_AraC"/>
</dbReference>
<keyword evidence="3" id="KW-0804">Transcription</keyword>
<dbReference type="Pfam" id="PF12833">
    <property type="entry name" value="HTH_18"/>
    <property type="match status" value="1"/>
</dbReference>